<proteinExistence type="predicted"/>
<feature type="coiled-coil region" evidence="1">
    <location>
        <begin position="309"/>
        <end position="346"/>
    </location>
</feature>
<protein>
    <submittedName>
        <fullName evidence="2">Uncharacterized protein</fullName>
    </submittedName>
</protein>
<dbReference type="AlphaFoldDB" id="A0A8H7END3"/>
<keyword evidence="1" id="KW-0175">Coiled coil</keyword>
<organism evidence="2 3">
    <name type="scientific">Apophysomyces ossiformis</name>
    <dbReference type="NCBI Taxonomy" id="679940"/>
    <lineage>
        <taxon>Eukaryota</taxon>
        <taxon>Fungi</taxon>
        <taxon>Fungi incertae sedis</taxon>
        <taxon>Mucoromycota</taxon>
        <taxon>Mucoromycotina</taxon>
        <taxon>Mucoromycetes</taxon>
        <taxon>Mucorales</taxon>
        <taxon>Mucorineae</taxon>
        <taxon>Mucoraceae</taxon>
        <taxon>Apophysomyces</taxon>
    </lineage>
</organism>
<gene>
    <name evidence="2" type="ORF">EC973_002881</name>
</gene>
<evidence type="ECO:0000313" key="3">
    <source>
        <dbReference type="Proteomes" id="UP000605846"/>
    </source>
</evidence>
<comment type="caution">
    <text evidence="2">The sequence shown here is derived from an EMBL/GenBank/DDBJ whole genome shotgun (WGS) entry which is preliminary data.</text>
</comment>
<dbReference type="EMBL" id="JABAYA010000184">
    <property type="protein sequence ID" value="KAF7722640.1"/>
    <property type="molecule type" value="Genomic_DNA"/>
</dbReference>
<keyword evidence="3" id="KW-1185">Reference proteome</keyword>
<dbReference type="Proteomes" id="UP000605846">
    <property type="component" value="Unassembled WGS sequence"/>
</dbReference>
<evidence type="ECO:0000256" key="1">
    <source>
        <dbReference type="SAM" id="Coils"/>
    </source>
</evidence>
<sequence>MPLVHLISAPKYIAMNGWKLLLLLLPSFALGDLVIGGITGFDLQCYPKTKPVRNPLSYATQNKNIDVLLYDPGTVTYYKHKFSNRLDDYFIGVPVKQTSGIMQIGLADGIKAVRLTVMPVSPNHPGIGEAVQIRFRQYMWEHLCSRWCEYKDPLNVAACVRYKLYCSDPGKEDPKRVSYSRKKGLYGNYLLNVNLRCFATLGMIPAQERDLSLTSCFRLEQPNEDNINVENNSRDYAKLVNQATELNTVSFEKYSDILNCEQGTDLEKKYPTKEEEMSVLQSLVLMFYKDALRLIPVVGPVLAKGAEIVEQVIENREKLDEVLKLVKQEVQNKDEYEEIARNFKKDLKKSLPFLARKRHKRALNNTESAAEQDFDWIVGDMLGDEDPFLNPAIDNGMPSPHDIEDSMLEAKLPYKDLVDSNIFNSFLT</sequence>
<name>A0A8H7END3_9FUNG</name>
<accession>A0A8H7END3</accession>
<evidence type="ECO:0000313" key="2">
    <source>
        <dbReference type="EMBL" id="KAF7722640.1"/>
    </source>
</evidence>
<reference evidence="2" key="1">
    <citation type="submission" date="2020-01" db="EMBL/GenBank/DDBJ databases">
        <title>Genome Sequencing of Three Apophysomyces-Like Fungal Strains Confirms a Novel Fungal Genus in the Mucoromycota with divergent Burkholderia-like Endosymbiotic Bacteria.</title>
        <authorList>
            <person name="Stajich J.E."/>
            <person name="Macias A.M."/>
            <person name="Carter-House D."/>
            <person name="Lovett B."/>
            <person name="Kasson L.R."/>
            <person name="Berry K."/>
            <person name="Grigoriev I."/>
            <person name="Chang Y."/>
            <person name="Spatafora J."/>
            <person name="Kasson M.T."/>
        </authorList>
    </citation>
    <scope>NUCLEOTIDE SEQUENCE</scope>
    <source>
        <strain evidence="2">NRRL A-21654</strain>
    </source>
</reference>